<keyword evidence="2" id="KW-1185">Reference proteome</keyword>
<evidence type="ECO:0000313" key="2">
    <source>
        <dbReference type="Proteomes" id="UP000034350"/>
    </source>
</evidence>
<dbReference type="VEuPathDB" id="MicrosporidiaDB:G9O61_00g000260"/>
<dbReference type="AlphaFoldDB" id="A0A0F9YT52"/>
<comment type="caution">
    <text evidence="1">The sequence shown here is derived from an EMBL/GenBank/DDBJ whole genome shotgun (WGS) entry which is preliminary data.</text>
</comment>
<dbReference type="VEuPathDB" id="MicrosporidiaDB:AAJ76_1300040443"/>
<accession>A0A0F9YT52</accession>
<organism evidence="1 2">
    <name type="scientific">Vairimorpha ceranae</name>
    <dbReference type="NCBI Taxonomy" id="40302"/>
    <lineage>
        <taxon>Eukaryota</taxon>
        <taxon>Fungi</taxon>
        <taxon>Fungi incertae sedis</taxon>
        <taxon>Microsporidia</taxon>
        <taxon>Nosematidae</taxon>
        <taxon>Vairimorpha</taxon>
    </lineage>
</organism>
<dbReference type="Proteomes" id="UP000034350">
    <property type="component" value="Unassembled WGS sequence"/>
</dbReference>
<name>A0A0F9YT52_9MICR</name>
<reference evidence="1 2" key="1">
    <citation type="journal article" date="2015" name="Environ. Microbiol.">
        <title>Genome analyses suggest the presence of polyploidy and recent human-driven expansions in eight global populations of the honeybee pathogen Nosema ceranae.</title>
        <authorList>
            <person name="Pelin A."/>
            <person name="Selman M."/>
            <person name="Aris-Brosou S."/>
            <person name="Farinelli L."/>
            <person name="Corradi N."/>
        </authorList>
    </citation>
    <scope>NUCLEOTIDE SEQUENCE [LARGE SCALE GENOMIC DNA]</scope>
    <source>
        <strain evidence="1 2">PA08 1199</strain>
    </source>
</reference>
<dbReference type="GeneID" id="36318849"/>
<evidence type="ECO:0000313" key="1">
    <source>
        <dbReference type="EMBL" id="KKO75742.1"/>
    </source>
</evidence>
<gene>
    <name evidence="1" type="ORF">AAJ76_1300040443</name>
</gene>
<dbReference type="VEuPathDB" id="MicrosporidiaDB:NCER_100264"/>
<dbReference type="EMBL" id="JPQZ01000013">
    <property type="protein sequence ID" value="KKO75742.1"/>
    <property type="molecule type" value="Genomic_DNA"/>
</dbReference>
<sequence>MLLFFILGCKCIENLFLYTIKERNRAYILLFIHKDIYGDYDISLKIKDGKYKINKKPLYLNDGNKMYFYEKVAKMFFKPVFNPDDYVMRISDYISTKIPIISTSLLFIPLRFHLVEIERLIIGQDFASSRYYTFSDKRLLINYYIAKCLRSLNHLDHICINFPVPKTIYEFKNSICYLRDIYLRAEYLREAYIKFINDVRNYDVND</sequence>
<dbReference type="RefSeq" id="XP_024331484.1">
    <property type="nucleotide sequence ID" value="XM_024473947.1"/>
</dbReference>
<proteinExistence type="predicted"/>
<protein>
    <submittedName>
        <fullName evidence="1">Uncharacterized protein</fullName>
    </submittedName>
</protein>